<evidence type="ECO:0000313" key="6">
    <source>
        <dbReference type="Proteomes" id="UP000620591"/>
    </source>
</evidence>
<feature type="signal peptide" evidence="3">
    <location>
        <begin position="1"/>
        <end position="29"/>
    </location>
</feature>
<feature type="domain" description="SGNH hydrolase-type esterase" evidence="4">
    <location>
        <begin position="49"/>
        <end position="277"/>
    </location>
</feature>
<dbReference type="InterPro" id="IPR013830">
    <property type="entry name" value="SGNH_hydro"/>
</dbReference>
<feature type="disulfide bond" evidence="2">
    <location>
        <begin position="198"/>
        <end position="249"/>
    </location>
</feature>
<dbReference type="AlphaFoldDB" id="A0A8I0K1D8"/>
<evidence type="ECO:0000313" key="5">
    <source>
        <dbReference type="EMBL" id="MBC9226793.1"/>
    </source>
</evidence>
<feature type="active site" evidence="1">
    <location>
        <position position="270"/>
    </location>
</feature>
<dbReference type="EMBL" id="JACTVM010000002">
    <property type="protein sequence ID" value="MBC9226793.1"/>
    <property type="molecule type" value="Genomic_DNA"/>
</dbReference>
<dbReference type="Gene3D" id="3.40.50.1110">
    <property type="entry name" value="SGNH hydrolase"/>
    <property type="match status" value="1"/>
</dbReference>
<dbReference type="GO" id="GO:0004806">
    <property type="term" value="F:triacylglycerol lipase activity"/>
    <property type="evidence" value="ECO:0007669"/>
    <property type="project" value="TreeGrafter"/>
</dbReference>
<protein>
    <submittedName>
        <fullName evidence="5">SGNH/GDSL hydrolase family protein</fullName>
    </submittedName>
</protein>
<dbReference type="Pfam" id="PF13472">
    <property type="entry name" value="Lipase_GDSL_2"/>
    <property type="match status" value="1"/>
</dbReference>
<dbReference type="SUPFAM" id="SSF52266">
    <property type="entry name" value="SGNH hydrolase"/>
    <property type="match status" value="1"/>
</dbReference>
<organism evidence="5 6">
    <name type="scientific">Aeromicrobium senzhongii</name>
    <dbReference type="NCBI Taxonomy" id="2663859"/>
    <lineage>
        <taxon>Bacteria</taxon>
        <taxon>Bacillati</taxon>
        <taxon>Actinomycetota</taxon>
        <taxon>Actinomycetes</taxon>
        <taxon>Propionibacteriales</taxon>
        <taxon>Nocardioidaceae</taxon>
        <taxon>Aeromicrobium</taxon>
    </lineage>
</organism>
<gene>
    <name evidence="5" type="ORF">IBG24_10735</name>
</gene>
<dbReference type="InterPro" id="IPR006311">
    <property type="entry name" value="TAT_signal"/>
</dbReference>
<dbReference type="PANTHER" id="PTHR37981">
    <property type="entry name" value="LIPASE 2"/>
    <property type="match status" value="1"/>
</dbReference>
<evidence type="ECO:0000256" key="3">
    <source>
        <dbReference type="SAM" id="SignalP"/>
    </source>
</evidence>
<dbReference type="RefSeq" id="WP_187769527.1">
    <property type="nucleotide sequence ID" value="NZ_JACTVM010000002.1"/>
</dbReference>
<evidence type="ECO:0000256" key="2">
    <source>
        <dbReference type="PIRSR" id="PIRSR637460-2"/>
    </source>
</evidence>
<dbReference type="PROSITE" id="PS51318">
    <property type="entry name" value="TAT"/>
    <property type="match status" value="1"/>
</dbReference>
<dbReference type="CDD" id="cd01823">
    <property type="entry name" value="SEST_like"/>
    <property type="match status" value="1"/>
</dbReference>
<reference evidence="5" key="1">
    <citation type="submission" date="2020-09" db="EMBL/GenBank/DDBJ databases">
        <title>Novel species in genus Aeromicrobium.</title>
        <authorList>
            <person name="Zhang G."/>
        </authorList>
    </citation>
    <scope>NUCLEOTIDE SEQUENCE</scope>
    <source>
        <strain evidence="5">Zg-636</strain>
    </source>
</reference>
<feature type="disulfide bond" evidence="2">
    <location>
        <begin position="67"/>
        <end position="92"/>
    </location>
</feature>
<keyword evidence="3" id="KW-0732">Signal</keyword>
<comment type="caution">
    <text evidence="5">The sequence shown here is derived from an EMBL/GenBank/DDBJ whole genome shotgun (WGS) entry which is preliminary data.</text>
</comment>
<proteinExistence type="predicted"/>
<sequence length="397" mass="42658">MSTSRRRSLTAVATLALAAALVAPTPATAAERPSPGHRKAPVPAERYVAMGDSFVSGPGIERQLDGCGRSDKNFVRLVAAGLRVASFKDASCGAAQTKNYWEPQVINGYTNPAQLDALDRSTTLVTLGTMGGNDVGLVQLATQCIAVGCSTLPPEQYTAAIDALVPVYRRVIREVRARSPRAQIVAVGYGTYVPRERCAALGNATEADLAYLQGMIDRLSDTIGKVAREQRIAFVDMRAIKGWREHTACADPADQWIRGLNPYGDGIPLHPSTTGMEQMGAQALKVISPLVARRAAERRVKAAAASVRVRAVCSGPRRSRKVTIRTTGGKGLVAVASFRVGRQWVGTDRRAPFSVTRTARWVKRQTARGPVRATVVLRAGNVRLRTTVATPRPPCLR</sequence>
<feature type="chain" id="PRO_5034542631" evidence="3">
    <location>
        <begin position="30"/>
        <end position="397"/>
    </location>
</feature>
<dbReference type="InterPro" id="IPR037460">
    <property type="entry name" value="SEST-like"/>
</dbReference>
<feature type="active site" description="Nucleophile" evidence="1">
    <location>
        <position position="53"/>
    </location>
</feature>
<evidence type="ECO:0000259" key="4">
    <source>
        <dbReference type="Pfam" id="PF13472"/>
    </source>
</evidence>
<evidence type="ECO:0000256" key="1">
    <source>
        <dbReference type="PIRSR" id="PIRSR637460-1"/>
    </source>
</evidence>
<dbReference type="PANTHER" id="PTHR37981:SF1">
    <property type="entry name" value="SGNH HYDROLASE-TYPE ESTERASE DOMAIN-CONTAINING PROTEIN"/>
    <property type="match status" value="1"/>
</dbReference>
<name>A0A8I0K1D8_9ACTN</name>
<keyword evidence="5" id="KW-0378">Hydrolase</keyword>
<dbReference type="InterPro" id="IPR036514">
    <property type="entry name" value="SGNH_hydro_sf"/>
</dbReference>
<accession>A0A8I0K1D8</accession>
<dbReference type="Proteomes" id="UP000620591">
    <property type="component" value="Unassembled WGS sequence"/>
</dbReference>
<keyword evidence="2" id="KW-1015">Disulfide bond</keyword>
<dbReference type="GO" id="GO:0019433">
    <property type="term" value="P:triglyceride catabolic process"/>
    <property type="evidence" value="ECO:0007669"/>
    <property type="project" value="TreeGrafter"/>
</dbReference>